<evidence type="ECO:0000256" key="1">
    <source>
        <dbReference type="SAM" id="MobiDB-lite"/>
    </source>
</evidence>
<evidence type="ECO:0000313" key="2">
    <source>
        <dbReference type="EMBL" id="ABA97748.1"/>
    </source>
</evidence>
<reference evidence="2" key="1">
    <citation type="journal article" date="2005" name="BMC Biol.">
        <title>The sequence of rice chromosomes 11 and 12, rich in disease resistance genes and recent gene duplications.</title>
        <authorList>
            <consortium name="The rice chromosomes 11 and 12 sequencing consortia"/>
        </authorList>
    </citation>
    <scope>NUCLEOTIDE SEQUENCE [LARGE SCALE GENOMIC DNA]</scope>
</reference>
<gene>
    <name evidence="2" type="ordered locus">LOC_Os12g25790</name>
</gene>
<dbReference type="EMBL" id="DP000011">
    <property type="protein sequence ID" value="ABA97748.1"/>
    <property type="molecule type" value="Genomic_DNA"/>
</dbReference>
<organism evidence="2">
    <name type="scientific">Oryza sativa subsp. japonica</name>
    <name type="common">Rice</name>
    <dbReference type="NCBI Taxonomy" id="39947"/>
    <lineage>
        <taxon>Eukaryota</taxon>
        <taxon>Viridiplantae</taxon>
        <taxon>Streptophyta</taxon>
        <taxon>Embryophyta</taxon>
        <taxon>Tracheophyta</taxon>
        <taxon>Spermatophyta</taxon>
        <taxon>Magnoliopsida</taxon>
        <taxon>Liliopsida</taxon>
        <taxon>Poales</taxon>
        <taxon>Poaceae</taxon>
        <taxon>BOP clade</taxon>
        <taxon>Oryzoideae</taxon>
        <taxon>Oryzeae</taxon>
        <taxon>Oryzinae</taxon>
        <taxon>Oryza</taxon>
        <taxon>Oryza sativa</taxon>
    </lineage>
</organism>
<dbReference type="AlphaFoldDB" id="Q2QS03"/>
<reference evidence="2" key="2">
    <citation type="submission" date="2005-04" db="EMBL/GenBank/DDBJ databases">
        <authorList>
            <person name="Buell C.R."/>
            <person name="Wing R.A."/>
            <person name="McCombie W.A."/>
            <person name="Ouyang S."/>
        </authorList>
    </citation>
    <scope>NUCLEOTIDE SEQUENCE</scope>
</reference>
<sequence>MRRRRVGGGRGGGGGPTARRGAWRRWPDYGSAAGGGDGGFLDYGLSTVDTRRPDIEGIGITMGIAELDDIDETVVELVRLDHPATLLL</sequence>
<reference evidence="2" key="3">
    <citation type="submission" date="2006-01" db="EMBL/GenBank/DDBJ databases">
        <authorList>
            <person name="Buell R."/>
        </authorList>
    </citation>
    <scope>NUCLEOTIDE SEQUENCE</scope>
</reference>
<accession>Q2QS03</accession>
<protein>
    <submittedName>
        <fullName evidence="2">Transposon protein, putative, unclassified</fullName>
    </submittedName>
</protein>
<feature type="region of interest" description="Disordered" evidence="1">
    <location>
        <begin position="1"/>
        <end position="25"/>
    </location>
</feature>
<proteinExistence type="predicted"/>
<name>Q2QS03_ORYSJ</name>